<keyword evidence="1" id="KW-1133">Transmembrane helix</keyword>
<evidence type="ECO:0000256" key="1">
    <source>
        <dbReference type="SAM" id="Phobius"/>
    </source>
</evidence>
<comment type="caution">
    <text evidence="2">The sequence shown here is derived from an EMBL/GenBank/DDBJ whole genome shotgun (WGS) entry which is preliminary data.</text>
</comment>
<keyword evidence="1" id="KW-0472">Membrane</keyword>
<keyword evidence="1" id="KW-0812">Transmembrane</keyword>
<dbReference type="EMBL" id="CAJJDN010000017">
    <property type="protein sequence ID" value="CAD8062749.1"/>
    <property type="molecule type" value="Genomic_DNA"/>
</dbReference>
<gene>
    <name evidence="2" type="ORF">PSON_ATCC_30995.1.T0170030</name>
</gene>
<evidence type="ECO:0000313" key="3">
    <source>
        <dbReference type="Proteomes" id="UP000692954"/>
    </source>
</evidence>
<proteinExistence type="predicted"/>
<evidence type="ECO:0008006" key="4">
    <source>
        <dbReference type="Google" id="ProtNLM"/>
    </source>
</evidence>
<sequence length="257" mass="30301">MSTKLKLHSPQISKTIQTYHLNNEAIYRSLQVQKSLNLFSEQQDEQINMINNKIINQQLSIFNDNLINTNLQQQTPTYEQNNIQISFNTLRNNEEQSIQSLSQKFCIFCSQDQKLIQICPCSYAHQNCATNFIQAGSILKRMSCRQCKQKYHLKGCIQFNFQKWKEFKLSLFLELLLMLIVVFIVIYSTIKLKEQLNSNQIKTYSKIVFLCTIGFIVCVVVISKILQHFKTIKFEVQQYQPRNTEYNIQYLKLLVQD</sequence>
<dbReference type="OrthoDB" id="304293at2759"/>
<name>A0A8S1L5N2_9CILI</name>
<organism evidence="2 3">
    <name type="scientific">Paramecium sonneborni</name>
    <dbReference type="NCBI Taxonomy" id="65129"/>
    <lineage>
        <taxon>Eukaryota</taxon>
        <taxon>Sar</taxon>
        <taxon>Alveolata</taxon>
        <taxon>Ciliophora</taxon>
        <taxon>Intramacronucleata</taxon>
        <taxon>Oligohymenophorea</taxon>
        <taxon>Peniculida</taxon>
        <taxon>Parameciidae</taxon>
        <taxon>Paramecium</taxon>
    </lineage>
</organism>
<dbReference type="Proteomes" id="UP000692954">
    <property type="component" value="Unassembled WGS sequence"/>
</dbReference>
<protein>
    <recommendedName>
        <fullName evidence="4">RING-CH-type domain-containing protein</fullName>
    </recommendedName>
</protein>
<keyword evidence="3" id="KW-1185">Reference proteome</keyword>
<evidence type="ECO:0000313" key="2">
    <source>
        <dbReference type="EMBL" id="CAD8062749.1"/>
    </source>
</evidence>
<reference evidence="2" key="1">
    <citation type="submission" date="2021-01" db="EMBL/GenBank/DDBJ databases">
        <authorList>
            <consortium name="Genoscope - CEA"/>
            <person name="William W."/>
        </authorList>
    </citation>
    <scope>NUCLEOTIDE SEQUENCE</scope>
</reference>
<accession>A0A8S1L5N2</accession>
<feature type="transmembrane region" description="Helical" evidence="1">
    <location>
        <begin position="169"/>
        <end position="187"/>
    </location>
</feature>
<feature type="transmembrane region" description="Helical" evidence="1">
    <location>
        <begin position="207"/>
        <end position="226"/>
    </location>
</feature>
<dbReference type="AlphaFoldDB" id="A0A8S1L5N2"/>